<feature type="compositionally biased region" description="Basic and acidic residues" evidence="5">
    <location>
        <begin position="450"/>
        <end position="489"/>
    </location>
</feature>
<keyword evidence="4" id="KW-0413">Isomerase</keyword>
<comment type="catalytic activity">
    <reaction evidence="1">
        <text>[protein]-peptidylproline (omega=180) = [protein]-peptidylproline (omega=0)</text>
        <dbReference type="Rhea" id="RHEA:16237"/>
        <dbReference type="Rhea" id="RHEA-COMP:10747"/>
        <dbReference type="Rhea" id="RHEA-COMP:10748"/>
        <dbReference type="ChEBI" id="CHEBI:83833"/>
        <dbReference type="ChEBI" id="CHEBI:83834"/>
        <dbReference type="EC" id="5.2.1.8"/>
    </reaction>
</comment>
<dbReference type="InterPro" id="IPR029000">
    <property type="entry name" value="Cyclophilin-like_dom_sf"/>
</dbReference>
<reference evidence="7" key="1">
    <citation type="submission" date="2021-01" db="UniProtKB">
        <authorList>
            <consortium name="EnsemblMetazoa"/>
        </authorList>
    </citation>
    <scope>IDENTIFICATION</scope>
</reference>
<keyword evidence="3" id="KW-0697">Rotamase</keyword>
<dbReference type="EnsemblMetazoa" id="XM_022805417">
    <property type="protein sequence ID" value="XP_022661152"/>
    <property type="gene ID" value="LOC111250335"/>
</dbReference>
<feature type="region of interest" description="Disordered" evidence="5">
    <location>
        <begin position="195"/>
        <end position="287"/>
    </location>
</feature>
<dbReference type="RefSeq" id="XP_022661150.1">
    <property type="nucleotide sequence ID" value="XM_022805415.1"/>
</dbReference>
<dbReference type="RefSeq" id="XP_022661153.1">
    <property type="nucleotide sequence ID" value="XM_022805418.1"/>
</dbReference>
<dbReference type="EnsemblMetazoa" id="XM_022805418">
    <property type="protein sequence ID" value="XP_022661153"/>
    <property type="gene ID" value="LOC111250335"/>
</dbReference>
<evidence type="ECO:0000256" key="3">
    <source>
        <dbReference type="ARBA" id="ARBA00023110"/>
    </source>
</evidence>
<dbReference type="EC" id="5.2.1.8" evidence="2"/>
<proteinExistence type="predicted"/>
<dbReference type="SUPFAM" id="SSF50891">
    <property type="entry name" value="Cyclophilin-like"/>
    <property type="match status" value="1"/>
</dbReference>
<accession>A0A7M7K4F5</accession>
<sequence>MTVESPETPRKKQKTKHVTSQRTFFDIAIGGRDAGRIVFELFCDIAPRTCENFRALCTGEKGIGKMTKKPLHYEGVKFHRVIKQFMVQAGDFSRGDGSGGESIYGGQFDDETFILKHDSAFLLSMANRGKNTNGSQFFITTVPTPHLDGIHVVFGKVVKGQDVVRKIEDISVDSGSRPMEEVVIKACGQLIQKETKSAKENTSKKSSNKKITKDNRKRASSHSASETDGCSETSGSSSGSSSLSDSSTSSSSSEYEAVEERSKKSKKEDRSGRNAIKDKAYVSQESGVVIVPDEIPEVPVNKFLMRGVPQIVPDDFRRRDNRGRQRKPLTTKSGRKCRGRGAMRYRTPSDSGSDRSRSRTPPHWRKAQLKLDAPKSSQGSSSWGPSDWSEGRRGFLSRENRNDGGGGDGRDERRSREGHEHDRRNERRKDHDRWNADDRRGSGIQGGRGDVWKRLDRGQFHRQQLQDKDNDRDNGSRADRRRKREDESSPFRGGMRSTVVSVAKRRDTHSRSMSPASSQRTRSTVQMVDHGGKARKSQETKEGHKNKESSEDQQDIQTEGDISKGATSKGVVDRSLNKEESKDLGKVKKPEKGERTRRARSSSDTKEPATFKRRRERKSRSTSRSRSRRGKASRSPTRSRSRDRRARR</sequence>
<dbReference type="GO" id="GO:0016018">
    <property type="term" value="F:cyclosporin A binding"/>
    <property type="evidence" value="ECO:0007669"/>
    <property type="project" value="TreeGrafter"/>
</dbReference>
<feature type="domain" description="PPIase cyclophilin-type" evidence="6">
    <location>
        <begin position="24"/>
        <end position="189"/>
    </location>
</feature>
<dbReference type="RefSeq" id="XP_022661152.1">
    <property type="nucleotide sequence ID" value="XM_022805417.1"/>
</dbReference>
<evidence type="ECO:0000313" key="7">
    <source>
        <dbReference type="EnsemblMetazoa" id="XP_022661152"/>
    </source>
</evidence>
<dbReference type="PRINTS" id="PR00153">
    <property type="entry name" value="CSAPPISMRASE"/>
</dbReference>
<dbReference type="EnsemblMetazoa" id="XM_022805416">
    <property type="protein sequence ID" value="XP_022661151"/>
    <property type="gene ID" value="LOC111250335"/>
</dbReference>
<dbReference type="EnsemblMetazoa" id="XM_022805415">
    <property type="protein sequence ID" value="XP_022661150"/>
    <property type="gene ID" value="LOC111250335"/>
</dbReference>
<evidence type="ECO:0000256" key="2">
    <source>
        <dbReference type="ARBA" id="ARBA00013194"/>
    </source>
</evidence>
<dbReference type="GO" id="GO:0005739">
    <property type="term" value="C:mitochondrion"/>
    <property type="evidence" value="ECO:0007669"/>
    <property type="project" value="TreeGrafter"/>
</dbReference>
<evidence type="ECO:0000313" key="8">
    <source>
        <dbReference type="Proteomes" id="UP000594260"/>
    </source>
</evidence>
<evidence type="ECO:0000256" key="1">
    <source>
        <dbReference type="ARBA" id="ARBA00000971"/>
    </source>
</evidence>
<feature type="compositionally biased region" description="Polar residues" evidence="5">
    <location>
        <begin position="511"/>
        <end position="526"/>
    </location>
</feature>
<evidence type="ECO:0000256" key="5">
    <source>
        <dbReference type="SAM" id="MobiDB-lite"/>
    </source>
</evidence>
<dbReference type="InterPro" id="IPR020892">
    <property type="entry name" value="Cyclophilin-type_PPIase_CS"/>
</dbReference>
<dbReference type="GeneID" id="111250335"/>
<dbReference type="AlphaFoldDB" id="A0A7M7K4F5"/>
<dbReference type="OrthoDB" id="193499at2759"/>
<dbReference type="FunCoup" id="A0A7M7K4F5">
    <property type="interactions" value="145"/>
</dbReference>
<dbReference type="GO" id="GO:0006457">
    <property type="term" value="P:protein folding"/>
    <property type="evidence" value="ECO:0007669"/>
    <property type="project" value="InterPro"/>
</dbReference>
<dbReference type="FunFam" id="2.40.100.10:FF:000005">
    <property type="entry name" value="Peptidyl-prolyl cis-trans isomerase G"/>
    <property type="match status" value="1"/>
</dbReference>
<keyword evidence="8" id="KW-1185">Reference proteome</keyword>
<dbReference type="CDD" id="cd01926">
    <property type="entry name" value="cyclophilin_ABH_like"/>
    <property type="match status" value="1"/>
</dbReference>
<dbReference type="PANTHER" id="PTHR11071:SF565">
    <property type="entry name" value="MOCA-CYP, ISOFORM A"/>
    <property type="match status" value="1"/>
</dbReference>
<feature type="compositionally biased region" description="Basic residues" evidence="5">
    <location>
        <begin position="611"/>
        <end position="648"/>
    </location>
</feature>
<dbReference type="GO" id="GO:0003755">
    <property type="term" value="F:peptidyl-prolyl cis-trans isomerase activity"/>
    <property type="evidence" value="ECO:0007669"/>
    <property type="project" value="UniProtKB-KW"/>
</dbReference>
<dbReference type="PROSITE" id="PS00170">
    <property type="entry name" value="CSA_PPIASE_1"/>
    <property type="match status" value="1"/>
</dbReference>
<feature type="compositionally biased region" description="Low complexity" evidence="5">
    <location>
        <begin position="376"/>
        <end position="388"/>
    </location>
</feature>
<dbReference type="PROSITE" id="PS50072">
    <property type="entry name" value="CSA_PPIASE_2"/>
    <property type="match status" value="1"/>
</dbReference>
<dbReference type="Gene3D" id="2.40.100.10">
    <property type="entry name" value="Cyclophilin-like"/>
    <property type="match status" value="1"/>
</dbReference>
<organism evidence="7 8">
    <name type="scientific">Varroa destructor</name>
    <name type="common">Honeybee mite</name>
    <dbReference type="NCBI Taxonomy" id="109461"/>
    <lineage>
        <taxon>Eukaryota</taxon>
        <taxon>Metazoa</taxon>
        <taxon>Ecdysozoa</taxon>
        <taxon>Arthropoda</taxon>
        <taxon>Chelicerata</taxon>
        <taxon>Arachnida</taxon>
        <taxon>Acari</taxon>
        <taxon>Parasitiformes</taxon>
        <taxon>Mesostigmata</taxon>
        <taxon>Gamasina</taxon>
        <taxon>Dermanyssoidea</taxon>
        <taxon>Varroidae</taxon>
        <taxon>Varroa</taxon>
    </lineage>
</organism>
<dbReference type="InParanoid" id="A0A7M7K4F5"/>
<dbReference type="PANTHER" id="PTHR11071">
    <property type="entry name" value="PEPTIDYL-PROLYL CIS-TRANS ISOMERASE"/>
    <property type="match status" value="1"/>
</dbReference>
<dbReference type="KEGG" id="vde:111250335"/>
<evidence type="ECO:0000256" key="4">
    <source>
        <dbReference type="ARBA" id="ARBA00023235"/>
    </source>
</evidence>
<feature type="compositionally biased region" description="Low complexity" evidence="5">
    <location>
        <begin position="226"/>
        <end position="254"/>
    </location>
</feature>
<feature type="compositionally biased region" description="Basic residues" evidence="5">
    <location>
        <begin position="358"/>
        <end position="368"/>
    </location>
</feature>
<dbReference type="Pfam" id="PF00160">
    <property type="entry name" value="Pro_isomerase"/>
    <property type="match status" value="1"/>
</dbReference>
<dbReference type="RefSeq" id="XP_022661151.1">
    <property type="nucleotide sequence ID" value="XM_022805416.1"/>
</dbReference>
<feature type="compositionally biased region" description="Basic residues" evidence="5">
    <location>
        <begin position="206"/>
        <end position="220"/>
    </location>
</feature>
<protein>
    <recommendedName>
        <fullName evidence="2">peptidylprolyl isomerase</fullName>
        <ecNumber evidence="2">5.2.1.8</ecNumber>
    </recommendedName>
</protein>
<dbReference type="InterPro" id="IPR002130">
    <property type="entry name" value="Cyclophilin-type_PPIase_dom"/>
</dbReference>
<feature type="compositionally biased region" description="Basic residues" evidence="5">
    <location>
        <begin position="319"/>
        <end position="343"/>
    </location>
</feature>
<feature type="compositionally biased region" description="Basic and acidic residues" evidence="5">
    <location>
        <begin position="258"/>
        <end position="280"/>
    </location>
</feature>
<feature type="compositionally biased region" description="Basic and acidic residues" evidence="5">
    <location>
        <begin position="389"/>
        <end position="441"/>
    </location>
</feature>
<evidence type="ECO:0000259" key="6">
    <source>
        <dbReference type="PROSITE" id="PS50072"/>
    </source>
</evidence>
<feature type="region of interest" description="Disordered" evidence="5">
    <location>
        <begin position="309"/>
        <end position="648"/>
    </location>
</feature>
<feature type="compositionally biased region" description="Basic and acidic residues" evidence="5">
    <location>
        <begin position="571"/>
        <end position="610"/>
    </location>
</feature>
<name>A0A7M7K4F5_VARDE</name>
<feature type="compositionally biased region" description="Basic and acidic residues" evidence="5">
    <location>
        <begin position="530"/>
        <end position="550"/>
    </location>
</feature>
<dbReference type="Proteomes" id="UP000594260">
    <property type="component" value="Unplaced"/>
</dbReference>